<evidence type="ECO:0000313" key="1">
    <source>
        <dbReference type="EMBL" id="ESL02290.1"/>
    </source>
</evidence>
<accession>V2Z5U3</accession>
<dbReference type="EMBL" id="ACIL03000016">
    <property type="protein sequence ID" value="ESL02290.1"/>
    <property type="molecule type" value="Genomic_DNA"/>
</dbReference>
<proteinExistence type="predicted"/>
<reference evidence="1 2" key="1">
    <citation type="submission" date="2013-06" db="EMBL/GenBank/DDBJ databases">
        <authorList>
            <person name="Weinstock G."/>
            <person name="Sodergren E."/>
            <person name="Clifton S."/>
            <person name="Fulton L."/>
            <person name="Fulton B."/>
            <person name="Courtney L."/>
            <person name="Fronick C."/>
            <person name="Harrison M."/>
            <person name="Strong C."/>
            <person name="Farmer C."/>
            <person name="Delahaunty K."/>
            <person name="Markovic C."/>
            <person name="Hall O."/>
            <person name="Minx P."/>
            <person name="Tomlinson C."/>
            <person name="Mitreva M."/>
            <person name="Nelson J."/>
            <person name="Hou S."/>
            <person name="Wollam A."/>
            <person name="Pepin K.H."/>
            <person name="Johnson M."/>
            <person name="Bhonagiri V."/>
            <person name="Nash W.E."/>
            <person name="Warren W."/>
            <person name="Chinwalla A."/>
            <person name="Mardis E.R."/>
            <person name="Wilson R.K."/>
        </authorList>
    </citation>
    <scope>NUCLEOTIDE SEQUENCE [LARGE SCALE GENOMIC DNA]</scope>
    <source>
        <strain evidence="1 2">ATCC 51271</strain>
    </source>
</reference>
<organism evidence="1 2">
    <name type="scientific">Catonella morbi ATCC 51271</name>
    <dbReference type="NCBI Taxonomy" id="592026"/>
    <lineage>
        <taxon>Bacteria</taxon>
        <taxon>Bacillati</taxon>
        <taxon>Bacillota</taxon>
        <taxon>Clostridia</taxon>
        <taxon>Lachnospirales</taxon>
        <taxon>Lachnospiraceae</taxon>
        <taxon>Catonella</taxon>
    </lineage>
</organism>
<dbReference type="Proteomes" id="UP000018227">
    <property type="component" value="Unassembled WGS sequence"/>
</dbReference>
<dbReference type="AlphaFoldDB" id="V2Z5U3"/>
<comment type="caution">
    <text evidence="1">The sequence shown here is derived from an EMBL/GenBank/DDBJ whole genome shotgun (WGS) entry which is preliminary data.</text>
</comment>
<keyword evidence="2" id="KW-1185">Reference proteome</keyword>
<protein>
    <submittedName>
        <fullName evidence="1">Uncharacterized protein</fullName>
    </submittedName>
</protein>
<gene>
    <name evidence="1" type="ORF">GCWU0000282_002424</name>
</gene>
<sequence length="97" mass="11450">MQRSFFWKNKGWAKFGFCHGYIKKILSIKESRDYKFTFNAGITKGYVCAEIQDKYKNVLLCLDILNPEDTVYLDSGTKYYLILKFNRAAGELEIEWN</sequence>
<dbReference type="HOGENOM" id="CLU_2341625_0_0_9"/>
<name>V2Z5U3_9FIRM</name>
<evidence type="ECO:0000313" key="2">
    <source>
        <dbReference type="Proteomes" id="UP000018227"/>
    </source>
</evidence>